<keyword evidence="1" id="KW-0285">Flavoprotein</keyword>
<accession>A0A8H3YL13</accession>
<protein>
    <recommendedName>
        <fullName evidence="7">FAD/NAD(P)-binding domain-containing protein</fullName>
    </recommendedName>
</protein>
<dbReference type="GO" id="GO:0004497">
    <property type="term" value="F:monooxygenase activity"/>
    <property type="evidence" value="ECO:0007669"/>
    <property type="project" value="UniProtKB-KW"/>
</dbReference>
<proteinExistence type="predicted"/>
<evidence type="ECO:0008006" key="7">
    <source>
        <dbReference type="Google" id="ProtNLM"/>
    </source>
</evidence>
<dbReference type="EMBL" id="WNWQ01000809">
    <property type="protein sequence ID" value="KAE9963623.1"/>
    <property type="molecule type" value="Genomic_DNA"/>
</dbReference>
<dbReference type="Proteomes" id="UP000433883">
    <property type="component" value="Unassembled WGS sequence"/>
</dbReference>
<dbReference type="SUPFAM" id="SSF51905">
    <property type="entry name" value="FAD/NAD(P)-binding domain"/>
    <property type="match status" value="1"/>
</dbReference>
<evidence type="ECO:0000256" key="4">
    <source>
        <dbReference type="ARBA" id="ARBA00023033"/>
    </source>
</evidence>
<dbReference type="PANTHER" id="PTHR46972:SF1">
    <property type="entry name" value="FAD DEPENDENT OXIDOREDUCTASE DOMAIN-CONTAINING PROTEIN"/>
    <property type="match status" value="1"/>
</dbReference>
<evidence type="ECO:0000256" key="1">
    <source>
        <dbReference type="ARBA" id="ARBA00022630"/>
    </source>
</evidence>
<organism evidence="5 6">
    <name type="scientific">Venturia inaequalis</name>
    <name type="common">Apple scab fungus</name>
    <dbReference type="NCBI Taxonomy" id="5025"/>
    <lineage>
        <taxon>Eukaryota</taxon>
        <taxon>Fungi</taxon>
        <taxon>Dikarya</taxon>
        <taxon>Ascomycota</taxon>
        <taxon>Pezizomycotina</taxon>
        <taxon>Dothideomycetes</taxon>
        <taxon>Pleosporomycetidae</taxon>
        <taxon>Venturiales</taxon>
        <taxon>Venturiaceae</taxon>
        <taxon>Venturia</taxon>
    </lineage>
</organism>
<name>A0A8H3YL13_VENIN</name>
<dbReference type="Gene3D" id="3.50.50.60">
    <property type="entry name" value="FAD/NAD(P)-binding domain"/>
    <property type="match status" value="1"/>
</dbReference>
<keyword evidence="2" id="KW-0274">FAD</keyword>
<dbReference type="InterPro" id="IPR036188">
    <property type="entry name" value="FAD/NAD-bd_sf"/>
</dbReference>
<dbReference type="PANTHER" id="PTHR46972">
    <property type="entry name" value="MONOOXYGENASE ASQM-RELATED"/>
    <property type="match status" value="1"/>
</dbReference>
<gene>
    <name evidence="5" type="ORF">BLS_009112</name>
</gene>
<sequence>MTTLISIAIIGAGRASLTLTRLLHLSKANIEITVYELDASEHSRSDQGGSLDLHTNPGFTAIKKCGLWNAFSDCACCTGGEKRIADKNATALAHVGGGKKGTSIVRKLIDEVLGFFRQGDLTTLTLRTLYELTVGTKWEHKEESTLIRDAPSLATPFSEEGVNKAMEDAMGLVKLIEKSLDVKKDLSVDRAVMLSAQSLFIRSERLQRGMMLDKENVFGHGVPIAIFTGLTDVSAEESSSSLVKAVGTAPVLALVHGMLWTSILIDWAVRKF</sequence>
<dbReference type="AlphaFoldDB" id="A0A8H3YL13"/>
<evidence type="ECO:0000256" key="3">
    <source>
        <dbReference type="ARBA" id="ARBA00023002"/>
    </source>
</evidence>
<keyword evidence="4" id="KW-0503">Monooxygenase</keyword>
<reference evidence="5 6" key="1">
    <citation type="submission" date="2019-11" db="EMBL/GenBank/DDBJ databases">
        <title>Venturia inaequalis Genome Resource.</title>
        <authorList>
            <person name="Lichtner F.J."/>
        </authorList>
    </citation>
    <scope>NUCLEOTIDE SEQUENCE [LARGE SCALE GENOMIC DNA]</scope>
    <source>
        <strain evidence="5">Bline_iso_100314</strain>
    </source>
</reference>
<evidence type="ECO:0000313" key="6">
    <source>
        <dbReference type="Proteomes" id="UP000433883"/>
    </source>
</evidence>
<evidence type="ECO:0000313" key="5">
    <source>
        <dbReference type="EMBL" id="KAE9963623.1"/>
    </source>
</evidence>
<comment type="caution">
    <text evidence="5">The sequence shown here is derived from an EMBL/GenBank/DDBJ whole genome shotgun (WGS) entry which is preliminary data.</text>
</comment>
<keyword evidence="3" id="KW-0560">Oxidoreductase</keyword>
<evidence type="ECO:0000256" key="2">
    <source>
        <dbReference type="ARBA" id="ARBA00022827"/>
    </source>
</evidence>